<comment type="pathway">
    <text evidence="5">Nucleotide-sugar biosynthesis; GDP-L-fucose biosynthesis via de novo pathway; GDP-L-fucose from GDP-alpha-D-mannose: step 2/2.</text>
</comment>
<dbReference type="InterPro" id="IPR036291">
    <property type="entry name" value="NAD(P)-bd_dom_sf"/>
</dbReference>
<feature type="binding site" evidence="5">
    <location>
        <position position="188"/>
    </location>
    <ligand>
        <name>NADP(+)</name>
        <dbReference type="ChEBI" id="CHEBI:58349"/>
    </ligand>
</feature>
<dbReference type="EMBL" id="QRGO01000001">
    <property type="protein sequence ID" value="RDV03129.1"/>
    <property type="molecule type" value="Genomic_DNA"/>
</dbReference>
<keyword evidence="3 5" id="KW-0560">Oxidoreductase</keyword>
<comment type="catalytic activity">
    <reaction evidence="5">
        <text>GDP-beta-L-fucose + NADP(+) = GDP-4-dehydro-alpha-D-rhamnose + NADPH + H(+)</text>
        <dbReference type="Rhea" id="RHEA:18885"/>
        <dbReference type="ChEBI" id="CHEBI:15378"/>
        <dbReference type="ChEBI" id="CHEBI:57273"/>
        <dbReference type="ChEBI" id="CHEBI:57783"/>
        <dbReference type="ChEBI" id="CHEBI:57964"/>
        <dbReference type="ChEBI" id="CHEBI:58349"/>
        <dbReference type="EC" id="1.1.1.271"/>
    </reaction>
</comment>
<dbReference type="UniPathway" id="UPA00128">
    <property type="reaction ID" value="UER00191"/>
</dbReference>
<evidence type="ECO:0000313" key="8">
    <source>
        <dbReference type="Proteomes" id="UP000263993"/>
    </source>
</evidence>
<feature type="binding site" evidence="5">
    <location>
        <position position="196"/>
    </location>
    <ligand>
        <name>substrate</name>
    </ligand>
</feature>
<comment type="function">
    <text evidence="5">Catalyzes the two-step NADP-dependent conversion of GDP-4-dehydro-6-deoxy-D-mannose to GDP-fucose, involving an epimerase and a reductase reaction.</text>
</comment>
<gene>
    <name evidence="5" type="primary">fcl</name>
    <name evidence="7" type="ORF">DXH78_00115</name>
</gene>
<evidence type="ECO:0000259" key="6">
    <source>
        <dbReference type="Pfam" id="PF01370"/>
    </source>
</evidence>
<keyword evidence="5" id="KW-0511">Multifunctional enzyme</keyword>
<feature type="binding site" evidence="5">
    <location>
        <position position="218"/>
    </location>
    <ligand>
        <name>substrate</name>
    </ligand>
</feature>
<dbReference type="EC" id="1.1.1.271" evidence="5"/>
<dbReference type="CDD" id="cd05239">
    <property type="entry name" value="GDP_FS_SDR_e"/>
    <property type="match status" value="1"/>
</dbReference>
<feature type="binding site" evidence="5">
    <location>
        <begin position="172"/>
        <end position="175"/>
    </location>
    <ligand>
        <name>NADP(+)</name>
        <dbReference type="ChEBI" id="CHEBI:58349"/>
    </ligand>
</feature>
<dbReference type="Gene3D" id="3.90.25.10">
    <property type="entry name" value="UDP-galactose 4-epimerase, domain 1"/>
    <property type="match status" value="1"/>
</dbReference>
<protein>
    <recommendedName>
        <fullName evidence="5">GDP-L-fucose synthase</fullName>
        <ecNumber evidence="5">1.1.1.271</ecNumber>
    </recommendedName>
    <alternativeName>
        <fullName evidence="5">GDP-4-keto-6-deoxy-D-mannose-3,5-epimerase-4-reductase</fullName>
    </alternativeName>
</protein>
<dbReference type="GO" id="GO:0050577">
    <property type="term" value="F:GDP-L-fucose synthase activity"/>
    <property type="evidence" value="ECO:0007669"/>
    <property type="project" value="UniProtKB-UniRule"/>
</dbReference>
<evidence type="ECO:0000256" key="3">
    <source>
        <dbReference type="ARBA" id="ARBA00023002"/>
    </source>
</evidence>
<dbReference type="Proteomes" id="UP000263993">
    <property type="component" value="Unassembled WGS sequence"/>
</dbReference>
<organism evidence="7 8">
    <name type="scientific">Undibacter mobilis</name>
    <dbReference type="NCBI Taxonomy" id="2292256"/>
    <lineage>
        <taxon>Bacteria</taxon>
        <taxon>Pseudomonadati</taxon>
        <taxon>Pseudomonadota</taxon>
        <taxon>Alphaproteobacteria</taxon>
        <taxon>Hyphomicrobiales</taxon>
        <taxon>Nitrobacteraceae</taxon>
        <taxon>Undibacter</taxon>
    </lineage>
</organism>
<evidence type="ECO:0000256" key="1">
    <source>
        <dbReference type="ARBA" id="ARBA00005959"/>
    </source>
</evidence>
<dbReference type="OrthoDB" id="9811425at2"/>
<dbReference type="Pfam" id="PF01370">
    <property type="entry name" value="Epimerase"/>
    <property type="match status" value="1"/>
</dbReference>
<name>A0A371B6B5_9BRAD</name>
<keyword evidence="4 5" id="KW-0413">Isomerase</keyword>
<accession>A0A371B6B5</accession>
<evidence type="ECO:0000313" key="7">
    <source>
        <dbReference type="EMBL" id="RDV03129.1"/>
    </source>
</evidence>
<dbReference type="InterPro" id="IPR001509">
    <property type="entry name" value="Epimerase_deHydtase"/>
</dbReference>
<dbReference type="InterPro" id="IPR028614">
    <property type="entry name" value="GDP_fucose/colitose_synth"/>
</dbReference>
<dbReference type="GO" id="GO:0070401">
    <property type="term" value="F:NADP+ binding"/>
    <property type="evidence" value="ECO:0007669"/>
    <property type="project" value="UniProtKB-UniRule"/>
</dbReference>
<evidence type="ECO:0000256" key="5">
    <source>
        <dbReference type="HAMAP-Rule" id="MF_00956"/>
    </source>
</evidence>
<comment type="caution">
    <text evidence="7">The sequence shown here is derived from an EMBL/GenBank/DDBJ whole genome shotgun (WGS) entry which is preliminary data.</text>
</comment>
<comment type="similarity">
    <text evidence="1 5">Belongs to the NAD(P)-dependent epimerase/dehydratase family. Fucose synthase subfamily.</text>
</comment>
<dbReference type="PANTHER" id="PTHR43238:SF1">
    <property type="entry name" value="GDP-L-FUCOSE SYNTHASE"/>
    <property type="match status" value="1"/>
</dbReference>
<dbReference type="HAMAP" id="MF_00956">
    <property type="entry name" value="GDP_fucose_synth"/>
    <property type="match status" value="1"/>
</dbReference>
<feature type="binding site" evidence="5">
    <location>
        <position position="149"/>
    </location>
    <ligand>
        <name>NADP(+)</name>
        <dbReference type="ChEBI" id="CHEBI:58349"/>
    </ligand>
</feature>
<dbReference type="GO" id="GO:0016853">
    <property type="term" value="F:isomerase activity"/>
    <property type="evidence" value="ECO:0007669"/>
    <property type="project" value="UniProtKB-KW"/>
</dbReference>
<feature type="active site" description="Proton donor/acceptor" evidence="5">
    <location>
        <position position="145"/>
    </location>
</feature>
<feature type="binding site" evidence="5">
    <location>
        <position position="211"/>
    </location>
    <ligand>
        <name>substrate</name>
    </ligand>
</feature>
<keyword evidence="2 5" id="KW-0521">NADP</keyword>
<dbReference type="SUPFAM" id="SSF51735">
    <property type="entry name" value="NAD(P)-binding Rossmann-fold domains"/>
    <property type="match status" value="1"/>
</dbReference>
<sequence>MTDTVKPLFDLRGKKIYVSGHSGMAGSALMRRLAIEDCELLTVDHQTVDLTHQGETEAWMMRERPDAVFLAAGRVGGIHANNTFPASFIADNIAIALNVMRAAVAAKVQKLLFLGSSCIFPRNAPQPMTEQMLLTGPLEPTNEWYAVAKIAGIKLAEAYRRQYGVDFISVMPTNLYGPGDNYHPENSHVPAALIRRFHEAKMKNAPEVEVWGTGNPKREFLAVDDLADACIFVMKHYSEDLFINVGTGADVSIREFAEAVADVVGYNGKMTFDTRRPDGAPRKLLDVSRLSALGWKAKTHLRDGLNMAYGDFVAHENALRER</sequence>
<dbReference type="RefSeq" id="WP_115515157.1">
    <property type="nucleotide sequence ID" value="NZ_QRGO01000001.1"/>
</dbReference>
<dbReference type="PANTHER" id="PTHR43238">
    <property type="entry name" value="GDP-L-FUCOSE SYNTHASE"/>
    <property type="match status" value="1"/>
</dbReference>
<proteinExistence type="inferred from homology"/>
<dbReference type="GO" id="GO:0042351">
    <property type="term" value="P:'de novo' GDP-L-fucose biosynthetic process"/>
    <property type="evidence" value="ECO:0007669"/>
    <property type="project" value="UniProtKB-UniRule"/>
</dbReference>
<feature type="binding site" evidence="5">
    <location>
        <begin position="114"/>
        <end position="117"/>
    </location>
    <ligand>
        <name>NADP(+)</name>
        <dbReference type="ChEBI" id="CHEBI:58349"/>
    </ligand>
</feature>
<feature type="site" description="Important for catalytic activity" evidence="5">
    <location>
        <position position="118"/>
    </location>
</feature>
<dbReference type="Gene3D" id="3.40.50.720">
    <property type="entry name" value="NAD(P)-binding Rossmann-like Domain"/>
    <property type="match status" value="1"/>
</dbReference>
<feature type="domain" description="NAD-dependent epimerase/dehydratase" evidence="6">
    <location>
        <begin position="16"/>
        <end position="240"/>
    </location>
</feature>
<keyword evidence="8" id="KW-1185">Reference proteome</keyword>
<dbReference type="AlphaFoldDB" id="A0A371B6B5"/>
<reference evidence="8" key="1">
    <citation type="submission" date="2018-08" db="EMBL/GenBank/DDBJ databases">
        <authorList>
            <person name="Kim S.-J."/>
            <person name="Jung G.-Y."/>
        </authorList>
    </citation>
    <scope>NUCLEOTIDE SEQUENCE [LARGE SCALE GENOMIC DNA]</scope>
    <source>
        <strain evidence="8">GY_H</strain>
    </source>
</reference>
<evidence type="ECO:0000256" key="2">
    <source>
        <dbReference type="ARBA" id="ARBA00022857"/>
    </source>
</evidence>
<feature type="binding site" evidence="5">
    <location>
        <position position="278"/>
    </location>
    <ligand>
        <name>substrate</name>
    </ligand>
</feature>
<feature type="binding site" evidence="5">
    <location>
        <begin position="20"/>
        <end position="26"/>
    </location>
    <ligand>
        <name>NADP(+)</name>
        <dbReference type="ChEBI" id="CHEBI:58349"/>
    </ligand>
</feature>
<feature type="site" description="Important for catalytic activity" evidence="5">
    <location>
        <position position="116"/>
    </location>
</feature>
<evidence type="ECO:0000256" key="4">
    <source>
        <dbReference type="ARBA" id="ARBA00023235"/>
    </source>
</evidence>